<dbReference type="GO" id="GO:0004831">
    <property type="term" value="F:tyrosine-tRNA ligase activity"/>
    <property type="evidence" value="ECO:0007669"/>
    <property type="project" value="UniProtKB-UniRule"/>
</dbReference>
<dbReference type="InterPro" id="IPR036986">
    <property type="entry name" value="S4_RNA-bd_sf"/>
</dbReference>
<dbReference type="CDD" id="cd00805">
    <property type="entry name" value="TyrRS_core"/>
    <property type="match status" value="1"/>
</dbReference>
<evidence type="ECO:0000256" key="5">
    <source>
        <dbReference type="ARBA" id="ARBA00022840"/>
    </source>
</evidence>
<reference evidence="12 13" key="1">
    <citation type="submission" date="2018-01" db="EMBL/GenBank/DDBJ databases">
        <title>Metagenomic assembled genomes from two thermal pools in the Uzon Caldera, Kamchatka, Russia.</title>
        <authorList>
            <person name="Wilkins L."/>
            <person name="Ettinger C."/>
        </authorList>
    </citation>
    <scope>NUCLEOTIDE SEQUENCE [LARGE SCALE GENOMIC DNA]</scope>
    <source>
        <strain evidence="12">ZAV-15</strain>
    </source>
</reference>
<dbReference type="PRINTS" id="PR01040">
    <property type="entry name" value="TRNASYNTHTYR"/>
</dbReference>
<evidence type="ECO:0000256" key="4">
    <source>
        <dbReference type="ARBA" id="ARBA00022741"/>
    </source>
</evidence>
<accession>A0A2N7PIW2</accession>
<comment type="function">
    <text evidence="10">Catalyzes the attachment of tyrosine to tRNA(Tyr) in a two-step reaction: tyrosine is first activated by ATP to form Tyr-AMP and then transferred to the acceptor end of tRNA(Tyr).</text>
</comment>
<dbReference type="GO" id="GO:0005829">
    <property type="term" value="C:cytosol"/>
    <property type="evidence" value="ECO:0007669"/>
    <property type="project" value="TreeGrafter"/>
</dbReference>
<dbReference type="InterPro" id="IPR002305">
    <property type="entry name" value="aa-tRNA-synth_Ic"/>
</dbReference>
<keyword evidence="5 10" id="KW-0067">ATP-binding</keyword>
<evidence type="ECO:0000313" key="12">
    <source>
        <dbReference type="EMBL" id="PMP62011.1"/>
    </source>
</evidence>
<keyword evidence="4 10" id="KW-0547">Nucleotide-binding</keyword>
<feature type="short sequence motif" description="'KMSKS' region" evidence="10">
    <location>
        <begin position="231"/>
        <end position="235"/>
    </location>
</feature>
<evidence type="ECO:0000313" key="13">
    <source>
        <dbReference type="Proteomes" id="UP000235731"/>
    </source>
</evidence>
<gene>
    <name evidence="10" type="primary">tyrS</name>
    <name evidence="12" type="ORF">C0197_05175</name>
</gene>
<dbReference type="GO" id="GO:0003723">
    <property type="term" value="F:RNA binding"/>
    <property type="evidence" value="ECO:0007669"/>
    <property type="project" value="UniProtKB-KW"/>
</dbReference>
<feature type="binding site" evidence="10">
    <location>
        <position position="234"/>
    </location>
    <ligand>
        <name>ATP</name>
        <dbReference type="ChEBI" id="CHEBI:30616"/>
    </ligand>
</feature>
<dbReference type="PANTHER" id="PTHR11766">
    <property type="entry name" value="TYROSYL-TRNA SYNTHETASE"/>
    <property type="match status" value="1"/>
</dbReference>
<dbReference type="Gene3D" id="3.40.50.620">
    <property type="entry name" value="HUPs"/>
    <property type="match status" value="1"/>
</dbReference>
<dbReference type="Proteomes" id="UP000235731">
    <property type="component" value="Unassembled WGS sequence"/>
</dbReference>
<dbReference type="Gene3D" id="3.10.290.10">
    <property type="entry name" value="RNA-binding S4 domain"/>
    <property type="match status" value="1"/>
</dbReference>
<comment type="caution">
    <text evidence="12">The sequence shown here is derived from an EMBL/GenBank/DDBJ whole genome shotgun (WGS) entry which is preliminary data.</text>
</comment>
<dbReference type="NCBIfam" id="TIGR00234">
    <property type="entry name" value="tyrS"/>
    <property type="match status" value="1"/>
</dbReference>
<dbReference type="PROSITE" id="PS50889">
    <property type="entry name" value="S4"/>
    <property type="match status" value="1"/>
</dbReference>
<evidence type="ECO:0000256" key="2">
    <source>
        <dbReference type="ARBA" id="ARBA00022490"/>
    </source>
</evidence>
<dbReference type="InterPro" id="IPR024088">
    <property type="entry name" value="Tyr-tRNA-ligase_bac-type"/>
</dbReference>
<evidence type="ECO:0000256" key="6">
    <source>
        <dbReference type="ARBA" id="ARBA00022884"/>
    </source>
</evidence>
<dbReference type="FunFam" id="1.10.240.10:FF:000006">
    <property type="entry name" value="Tyrosine--tRNA ligase"/>
    <property type="match status" value="1"/>
</dbReference>
<organism evidence="12 13">
    <name type="scientific">Caldimicrobium thiodismutans</name>
    <dbReference type="NCBI Taxonomy" id="1653476"/>
    <lineage>
        <taxon>Bacteria</taxon>
        <taxon>Pseudomonadati</taxon>
        <taxon>Thermodesulfobacteriota</taxon>
        <taxon>Thermodesulfobacteria</taxon>
        <taxon>Thermodesulfobacteriales</taxon>
        <taxon>Thermodesulfobacteriaceae</taxon>
        <taxon>Caldimicrobium</taxon>
    </lineage>
</organism>
<evidence type="ECO:0000256" key="9">
    <source>
        <dbReference type="ARBA" id="ARBA00048248"/>
    </source>
</evidence>
<evidence type="ECO:0000256" key="11">
    <source>
        <dbReference type="PROSITE-ProRule" id="PRU00182"/>
    </source>
</evidence>
<evidence type="ECO:0000256" key="10">
    <source>
        <dbReference type="HAMAP-Rule" id="MF_02007"/>
    </source>
</evidence>
<dbReference type="PANTHER" id="PTHR11766:SF1">
    <property type="entry name" value="TYROSINE--TRNA LIGASE"/>
    <property type="match status" value="1"/>
</dbReference>
<dbReference type="CDD" id="cd00165">
    <property type="entry name" value="S4"/>
    <property type="match status" value="1"/>
</dbReference>
<dbReference type="SUPFAM" id="SSF52374">
    <property type="entry name" value="Nucleotidylyl transferase"/>
    <property type="match status" value="1"/>
</dbReference>
<keyword evidence="6 11" id="KW-0694">RNA-binding</keyword>
<dbReference type="GO" id="GO:0006437">
    <property type="term" value="P:tyrosyl-tRNA aminoacylation"/>
    <property type="evidence" value="ECO:0007669"/>
    <property type="project" value="UniProtKB-UniRule"/>
</dbReference>
<dbReference type="Pfam" id="PF00579">
    <property type="entry name" value="tRNA-synt_1b"/>
    <property type="match status" value="1"/>
</dbReference>
<keyword evidence="2 10" id="KW-0963">Cytoplasm</keyword>
<dbReference type="EMBL" id="PNIE01000071">
    <property type="protein sequence ID" value="PMP62011.1"/>
    <property type="molecule type" value="Genomic_DNA"/>
</dbReference>
<dbReference type="InterPro" id="IPR002307">
    <property type="entry name" value="Tyr-tRNA-ligase"/>
</dbReference>
<evidence type="ECO:0000256" key="7">
    <source>
        <dbReference type="ARBA" id="ARBA00022917"/>
    </source>
</evidence>
<sequence>MREEIKRDLEIIKRGIVDLIEEPELIQKLERYYRTGKPLKIKAGFDPTAPDLHLGHTVLLRKLKHFQDLGHEVYFLIGDFTAMIGDPTGRSETRPALTKEQVLENAKTYKEQVFKILDEKKTKVVFNSAWFSQMKAEDIIRLCAKYTVARILEREDFKKRFESGLPIALHELIYPLFQAYDSVALEADIELGGTDQLFNLLIGRDIQREYGQEPQVIITLPLLEGLDGVQKMSKSLGNYVGIMEPPKEMFGKLMSIPDALMWKYYELLTDLPLEEIYEMKKEVEEGRYHPKEAKKRLARLIVSQYHSEEEALKAEEEFERVFSKRELPTEVETSEITEGRVYLPRLLRDLEIVKSSSEAKRLIAQRAIDINKETITSEEYAFSKGEYILRIGKKRFVKLVVK</sequence>
<dbReference type="SUPFAM" id="SSF55174">
    <property type="entry name" value="Alpha-L RNA-binding motif"/>
    <property type="match status" value="1"/>
</dbReference>
<feature type="short sequence motif" description="'HIGH' region" evidence="10">
    <location>
        <begin position="47"/>
        <end position="56"/>
    </location>
</feature>
<name>A0A2N7PIW2_9BACT</name>
<keyword evidence="3 10" id="KW-0436">Ligase</keyword>
<dbReference type="PROSITE" id="PS00178">
    <property type="entry name" value="AA_TRNA_LIGASE_I"/>
    <property type="match status" value="1"/>
</dbReference>
<dbReference type="AlphaFoldDB" id="A0A2N7PIW2"/>
<dbReference type="EC" id="6.1.1.1" evidence="10"/>
<dbReference type="Gene3D" id="1.10.240.10">
    <property type="entry name" value="Tyrosyl-Transfer RNA Synthetase"/>
    <property type="match status" value="1"/>
</dbReference>
<dbReference type="InterPro" id="IPR014729">
    <property type="entry name" value="Rossmann-like_a/b/a_fold"/>
</dbReference>
<comment type="similarity">
    <text evidence="10">Belongs to the class-I aminoacyl-tRNA synthetase family. TyrS type 2 subfamily.</text>
</comment>
<keyword evidence="7 10" id="KW-0648">Protein biosynthesis</keyword>
<evidence type="ECO:0000256" key="3">
    <source>
        <dbReference type="ARBA" id="ARBA00022598"/>
    </source>
</evidence>
<dbReference type="InterPro" id="IPR001412">
    <property type="entry name" value="aa-tRNA-synth_I_CS"/>
</dbReference>
<evidence type="ECO:0000256" key="8">
    <source>
        <dbReference type="ARBA" id="ARBA00023146"/>
    </source>
</evidence>
<comment type="subcellular location">
    <subcellularLocation>
        <location evidence="10">Cytoplasm</location>
    </subcellularLocation>
</comment>
<evidence type="ECO:0000256" key="1">
    <source>
        <dbReference type="ARBA" id="ARBA00011738"/>
    </source>
</evidence>
<dbReference type="GO" id="GO:0005524">
    <property type="term" value="F:ATP binding"/>
    <property type="evidence" value="ECO:0007669"/>
    <property type="project" value="UniProtKB-UniRule"/>
</dbReference>
<dbReference type="HAMAP" id="MF_02007">
    <property type="entry name" value="Tyr_tRNA_synth_type2"/>
    <property type="match status" value="1"/>
</dbReference>
<comment type="subunit">
    <text evidence="1 10">Homodimer.</text>
</comment>
<protein>
    <recommendedName>
        <fullName evidence="10">Tyrosine--tRNA ligase</fullName>
        <ecNumber evidence="10">6.1.1.1</ecNumber>
    </recommendedName>
    <alternativeName>
        <fullName evidence="10">Tyrosyl-tRNA synthetase</fullName>
        <shortName evidence="10">TyrRS</shortName>
    </alternativeName>
</protein>
<dbReference type="FunFam" id="3.40.50.620:FF:000061">
    <property type="entry name" value="Tyrosine--tRNA ligase"/>
    <property type="match status" value="1"/>
</dbReference>
<proteinExistence type="inferred from homology"/>
<keyword evidence="8 10" id="KW-0030">Aminoacyl-tRNA synthetase</keyword>
<dbReference type="InterPro" id="IPR024108">
    <property type="entry name" value="Tyr-tRNA-ligase_bac_2"/>
</dbReference>
<comment type="catalytic activity">
    <reaction evidence="9 10">
        <text>tRNA(Tyr) + L-tyrosine + ATP = L-tyrosyl-tRNA(Tyr) + AMP + diphosphate + H(+)</text>
        <dbReference type="Rhea" id="RHEA:10220"/>
        <dbReference type="Rhea" id="RHEA-COMP:9706"/>
        <dbReference type="Rhea" id="RHEA-COMP:9707"/>
        <dbReference type="ChEBI" id="CHEBI:15378"/>
        <dbReference type="ChEBI" id="CHEBI:30616"/>
        <dbReference type="ChEBI" id="CHEBI:33019"/>
        <dbReference type="ChEBI" id="CHEBI:58315"/>
        <dbReference type="ChEBI" id="CHEBI:78442"/>
        <dbReference type="ChEBI" id="CHEBI:78536"/>
        <dbReference type="ChEBI" id="CHEBI:456215"/>
        <dbReference type="EC" id="6.1.1.1"/>
    </reaction>
</comment>